<keyword evidence="2 4" id="KW-0802">TPR repeat</keyword>
<dbReference type="AlphaFoldDB" id="A0A540MH24"/>
<dbReference type="PROSITE" id="PS50059">
    <property type="entry name" value="FKBP_PPIASE"/>
    <property type="match status" value="2"/>
</dbReference>
<keyword evidence="3" id="KW-0413">Isomerase</keyword>
<feature type="domain" description="PPIase FKBP-type" evidence="5">
    <location>
        <begin position="14"/>
        <end position="84"/>
    </location>
</feature>
<dbReference type="Proteomes" id="UP000315295">
    <property type="component" value="Unassembled WGS sequence"/>
</dbReference>
<name>A0A540MH24_MALBA</name>
<dbReference type="STRING" id="106549.A0A540MH24"/>
<dbReference type="Pfam" id="PF00515">
    <property type="entry name" value="TPR_1"/>
    <property type="match status" value="1"/>
</dbReference>
<dbReference type="GO" id="GO:0003755">
    <property type="term" value="F:peptidyl-prolyl cis-trans isomerase activity"/>
    <property type="evidence" value="ECO:0007669"/>
    <property type="project" value="UniProtKB-KW"/>
</dbReference>
<evidence type="ECO:0000313" key="7">
    <source>
        <dbReference type="Proteomes" id="UP000315295"/>
    </source>
</evidence>
<dbReference type="PROSITE" id="PS50005">
    <property type="entry name" value="TPR"/>
    <property type="match status" value="1"/>
</dbReference>
<keyword evidence="7" id="KW-1185">Reference proteome</keyword>
<gene>
    <name evidence="6" type="ORF">C1H46_016365</name>
</gene>
<organism evidence="6 7">
    <name type="scientific">Malus baccata</name>
    <name type="common">Siberian crab apple</name>
    <name type="synonym">Pyrus baccata</name>
    <dbReference type="NCBI Taxonomy" id="106549"/>
    <lineage>
        <taxon>Eukaryota</taxon>
        <taxon>Viridiplantae</taxon>
        <taxon>Streptophyta</taxon>
        <taxon>Embryophyta</taxon>
        <taxon>Tracheophyta</taxon>
        <taxon>Spermatophyta</taxon>
        <taxon>Magnoliopsida</taxon>
        <taxon>eudicotyledons</taxon>
        <taxon>Gunneridae</taxon>
        <taxon>Pentapetalae</taxon>
        <taxon>rosids</taxon>
        <taxon>fabids</taxon>
        <taxon>Rosales</taxon>
        <taxon>Rosaceae</taxon>
        <taxon>Amygdaloideae</taxon>
        <taxon>Maleae</taxon>
        <taxon>Malus</taxon>
    </lineage>
</organism>
<protein>
    <recommendedName>
        <fullName evidence="3">peptidylprolyl isomerase</fullName>
        <ecNumber evidence="3">5.2.1.8</ecNumber>
    </recommendedName>
</protein>
<proteinExistence type="predicted"/>
<dbReference type="PANTHER" id="PTHR46512">
    <property type="entry name" value="PEPTIDYLPROLYL ISOMERASE"/>
    <property type="match status" value="1"/>
</dbReference>
<feature type="domain" description="PPIase FKBP-type" evidence="5">
    <location>
        <begin position="98"/>
        <end position="187"/>
    </location>
</feature>
<dbReference type="EC" id="5.2.1.8" evidence="3"/>
<dbReference type="SUPFAM" id="SSF48452">
    <property type="entry name" value="TPR-like"/>
    <property type="match status" value="1"/>
</dbReference>
<dbReference type="EMBL" id="VIEB01000260">
    <property type="protein sequence ID" value="TQD98001.1"/>
    <property type="molecule type" value="Genomic_DNA"/>
</dbReference>
<feature type="repeat" description="TPR" evidence="4">
    <location>
        <begin position="197"/>
        <end position="230"/>
    </location>
</feature>
<dbReference type="SMART" id="SM00028">
    <property type="entry name" value="TPR"/>
    <property type="match status" value="1"/>
</dbReference>
<dbReference type="InterPro" id="IPR001179">
    <property type="entry name" value="PPIase_FKBP_dom"/>
</dbReference>
<evidence type="ECO:0000256" key="3">
    <source>
        <dbReference type="PROSITE-ProRule" id="PRU00277"/>
    </source>
</evidence>
<dbReference type="FunFam" id="3.10.50.40:FF:000017">
    <property type="entry name" value="Peptidylprolyl isomerase"/>
    <property type="match status" value="1"/>
</dbReference>
<evidence type="ECO:0000313" key="6">
    <source>
        <dbReference type="EMBL" id="TQD98001.1"/>
    </source>
</evidence>
<dbReference type="Gene3D" id="1.25.40.10">
    <property type="entry name" value="Tetratricopeptide repeat domain"/>
    <property type="match status" value="1"/>
</dbReference>
<evidence type="ECO:0000256" key="2">
    <source>
        <dbReference type="ARBA" id="ARBA00022803"/>
    </source>
</evidence>
<comment type="catalytic activity">
    <reaction evidence="3">
        <text>[protein]-peptidylproline (omega=180) = [protein]-peptidylproline (omega=0)</text>
        <dbReference type="Rhea" id="RHEA:16237"/>
        <dbReference type="Rhea" id="RHEA-COMP:10747"/>
        <dbReference type="Rhea" id="RHEA-COMP:10748"/>
        <dbReference type="ChEBI" id="CHEBI:83833"/>
        <dbReference type="ChEBI" id="CHEBI:83834"/>
        <dbReference type="EC" id="5.2.1.8"/>
    </reaction>
</comment>
<dbReference type="SUPFAM" id="SSF54534">
    <property type="entry name" value="FKBP-like"/>
    <property type="match status" value="2"/>
</dbReference>
<reference evidence="6 7" key="1">
    <citation type="journal article" date="2019" name="G3 (Bethesda)">
        <title>Sequencing of a Wild Apple (Malus baccata) Genome Unravels the Differences Between Cultivated and Wild Apple Species Regarding Disease Resistance and Cold Tolerance.</title>
        <authorList>
            <person name="Chen X."/>
        </authorList>
    </citation>
    <scope>NUCLEOTIDE SEQUENCE [LARGE SCALE GENOMIC DNA]</scope>
    <source>
        <strain evidence="7">cv. Shandingzi</strain>
        <tissue evidence="6">Leaves</tissue>
    </source>
</reference>
<keyword evidence="3" id="KW-0697">Rotamase</keyword>
<dbReference type="InterPro" id="IPR050754">
    <property type="entry name" value="FKBP4/5/8-like"/>
</dbReference>
<comment type="caution">
    <text evidence="6">The sequence shown here is derived from an EMBL/GenBank/DDBJ whole genome shotgun (WGS) entry which is preliminary data.</text>
</comment>
<dbReference type="InterPro" id="IPR011990">
    <property type="entry name" value="TPR-like_helical_dom_sf"/>
</dbReference>
<dbReference type="InterPro" id="IPR046357">
    <property type="entry name" value="PPIase_dom_sf"/>
</dbReference>
<keyword evidence="1" id="KW-0677">Repeat</keyword>
<accession>A0A540MH24</accession>
<dbReference type="InterPro" id="IPR019734">
    <property type="entry name" value="TPR_rpt"/>
</dbReference>
<dbReference type="PANTHER" id="PTHR46512:SF11">
    <property type="entry name" value="PEPTIDYLPROLYL ISOMERASE"/>
    <property type="match status" value="1"/>
</dbReference>
<evidence type="ECO:0000256" key="1">
    <source>
        <dbReference type="ARBA" id="ARBA00022737"/>
    </source>
</evidence>
<evidence type="ECO:0000259" key="5">
    <source>
        <dbReference type="PROSITE" id="PS50059"/>
    </source>
</evidence>
<sequence>MLGLEMGLLFRNPMGLGSRMVSYFCPALAKAMKTMKKGEKVILTIKPQYESYGFGEAGRPAIGDEGTVPPNATLEITLKLVLKTTLKEGEGCERHNDGVVVNVKLVGKLPDSTIFTKKGNDDEPFEFKTDEVIERLDRAVKNMRKGEVALVTIRPEYAFGSTESAQDLAVVPANLTVHYKVELVSFAKVLDLDSRNVKALYRRAQAYIQLVDLDLAELDIKKALEIDPDNRDVKLETGAGADDH</sequence>
<dbReference type="Gene3D" id="3.10.50.40">
    <property type="match status" value="2"/>
</dbReference>
<dbReference type="Pfam" id="PF00254">
    <property type="entry name" value="FKBP_C"/>
    <property type="match status" value="2"/>
</dbReference>
<evidence type="ECO:0000256" key="4">
    <source>
        <dbReference type="PROSITE-ProRule" id="PRU00339"/>
    </source>
</evidence>